<reference evidence="9 10" key="1">
    <citation type="journal article" date="2020" name="Nat. Commun.">
        <title>Donkey genomes provide new insights into domestication and selection for coat color.</title>
        <authorList>
            <person name="Wang"/>
            <person name="C."/>
            <person name="Li"/>
            <person name="H."/>
            <person name="Guo"/>
            <person name="Y."/>
            <person name="Huang"/>
            <person name="J."/>
            <person name="Sun"/>
            <person name="Y."/>
            <person name="Min"/>
            <person name="J."/>
            <person name="Wang"/>
            <person name="J."/>
            <person name="Fang"/>
            <person name="X."/>
            <person name="Zhao"/>
            <person name="Z."/>
            <person name="Wang"/>
            <person name="S."/>
            <person name="Zhang"/>
            <person name="Y."/>
            <person name="Liu"/>
            <person name="Q."/>
            <person name="Jiang"/>
            <person name="Q."/>
            <person name="Wang"/>
            <person name="X."/>
            <person name="Guo"/>
            <person name="Y."/>
            <person name="Yang"/>
            <person name="C."/>
            <person name="Wang"/>
            <person name="Y."/>
            <person name="Tian"/>
            <person name="F."/>
            <person name="Zhuang"/>
            <person name="G."/>
            <person name="Fan"/>
            <person name="Y."/>
            <person name="Gao"/>
            <person name="Q."/>
            <person name="Li"/>
            <person name="Y."/>
            <person name="Ju"/>
            <person name="Z."/>
            <person name="Li"/>
            <person name="J."/>
            <person name="Li"/>
            <person name="R."/>
            <person name="Hou"/>
            <person name="M."/>
            <person name="Yang"/>
            <person name="G."/>
            <person name="Liu"/>
            <person name="G."/>
            <person name="Liu"/>
            <person name="W."/>
            <person name="Guo"/>
            <person name="J."/>
            <person name="Pan"/>
            <person name="S."/>
            <person name="Fan"/>
            <person name="G."/>
            <person name="Zhang"/>
            <person name="W."/>
            <person name="Zhang"/>
            <person name="R."/>
            <person name="Yu"/>
            <person name="J."/>
            <person name="Zhang"/>
            <person name="X."/>
            <person name="Yin"/>
            <person name="Q."/>
            <person name="Ji"/>
            <person name="C."/>
            <person name="Jin"/>
            <person name="Y."/>
            <person name="Yue"/>
            <person name="G."/>
            <person name="Liu"/>
            <person name="M."/>
            <person name="Xu"/>
            <person name="J."/>
            <person name="Liu"/>
            <person name="S."/>
            <person name="Jordana"/>
            <person name="J."/>
            <person name="Noce"/>
            <person name="A."/>
            <person name="Amills"/>
            <person name="M."/>
            <person name="Wu"/>
            <person name="D.D."/>
            <person name="Li"/>
            <person name="S."/>
            <person name="Zhou"/>
            <person name="X. and Zhong"/>
            <person name="J."/>
        </authorList>
    </citation>
    <scope>NUCLEOTIDE SEQUENCE [LARGE SCALE GENOMIC DNA]</scope>
</reference>
<evidence type="ECO:0000256" key="6">
    <source>
        <dbReference type="SAM" id="Phobius"/>
    </source>
</evidence>
<evidence type="ECO:0000313" key="10">
    <source>
        <dbReference type="Proteomes" id="UP000694387"/>
    </source>
</evidence>
<dbReference type="InterPro" id="IPR011161">
    <property type="entry name" value="MHC_I-like_Ag-recog"/>
</dbReference>
<reference evidence="9" key="2">
    <citation type="submission" date="2025-08" db="UniProtKB">
        <authorList>
            <consortium name="Ensembl"/>
        </authorList>
    </citation>
    <scope>IDENTIFICATION</scope>
</reference>
<keyword evidence="3 6" id="KW-0472">Membrane</keyword>
<dbReference type="SUPFAM" id="SSF54452">
    <property type="entry name" value="MHC antigen-recognition domain"/>
    <property type="match status" value="1"/>
</dbReference>
<evidence type="ECO:0000256" key="1">
    <source>
        <dbReference type="ARBA" id="ARBA00004370"/>
    </source>
</evidence>
<dbReference type="FunFam" id="3.30.500.10:FF:000004">
    <property type="entry name" value="Retinoic acid early-inducible protein 1-beta"/>
    <property type="match status" value="1"/>
</dbReference>
<keyword evidence="2 7" id="KW-0732">Signal</keyword>
<sequence>MARTAGSKFAFVLLLLLQDCPRTARGENHALSYTITVIPKPRFGQPWCEVQGEVSGNKFLSYDCGSKKFQPIGPLGLKVNNTEAWKKQSEALTDLVEELRKTLLDIKPEIATTSDPLPLQGRMLCQCKANGHTSGSWEFGFNGQISLLFDSENRKWTVVQPGGELLQGTLANDRYITKLLIKISNGDCSKWLEQFLKHWEKMLETTASPTTVPATAQSRATAIMPTAWIFLVTLTCSILLGLLG</sequence>
<evidence type="ECO:0000256" key="3">
    <source>
        <dbReference type="ARBA" id="ARBA00023136"/>
    </source>
</evidence>
<keyword evidence="10" id="KW-1185">Reference proteome</keyword>
<dbReference type="AlphaFoldDB" id="A0A8C4LTI3"/>
<feature type="domain" description="MHC class I-like antigen recognition-like" evidence="8">
    <location>
        <begin position="28"/>
        <end position="201"/>
    </location>
</feature>
<proteinExistence type="predicted"/>
<keyword evidence="6" id="KW-1133">Transmembrane helix</keyword>
<dbReference type="Gene3D" id="3.30.500.10">
    <property type="entry name" value="MHC class I-like antigen recognition-like"/>
    <property type="match status" value="1"/>
</dbReference>
<dbReference type="PANTHER" id="PTHR16675:SF268">
    <property type="entry name" value="UL16-BINDING PROTEIN 1"/>
    <property type="match status" value="1"/>
</dbReference>
<dbReference type="InterPro" id="IPR011162">
    <property type="entry name" value="MHC_I/II-like_Ag-recog"/>
</dbReference>
<dbReference type="PANTHER" id="PTHR16675">
    <property type="entry name" value="MHC CLASS I-RELATED"/>
    <property type="match status" value="1"/>
</dbReference>
<organism evidence="9 10">
    <name type="scientific">Equus asinus</name>
    <name type="common">Donkey</name>
    <name type="synonym">Equus africanus asinus</name>
    <dbReference type="NCBI Taxonomy" id="9793"/>
    <lineage>
        <taxon>Eukaryota</taxon>
        <taxon>Metazoa</taxon>
        <taxon>Chordata</taxon>
        <taxon>Craniata</taxon>
        <taxon>Vertebrata</taxon>
        <taxon>Euteleostomi</taxon>
        <taxon>Mammalia</taxon>
        <taxon>Eutheria</taxon>
        <taxon>Laurasiatheria</taxon>
        <taxon>Perissodactyla</taxon>
        <taxon>Equidae</taxon>
        <taxon>Equus</taxon>
    </lineage>
</organism>
<dbReference type="GO" id="GO:0002476">
    <property type="term" value="P:antigen processing and presentation of endogenous peptide antigen via MHC class Ib"/>
    <property type="evidence" value="ECO:0007669"/>
    <property type="project" value="TreeGrafter"/>
</dbReference>
<dbReference type="InterPro" id="IPR050208">
    <property type="entry name" value="MHC_class-I_related"/>
</dbReference>
<keyword evidence="6" id="KW-0812">Transmembrane</keyword>
<evidence type="ECO:0000259" key="8">
    <source>
        <dbReference type="Pfam" id="PF00129"/>
    </source>
</evidence>
<dbReference type="GeneID" id="106837209"/>
<keyword evidence="4" id="KW-1015">Disulfide bond</keyword>
<accession>A0A8C4LTI3</accession>
<dbReference type="Proteomes" id="UP000694387">
    <property type="component" value="Chromosome 1"/>
</dbReference>
<feature type="chain" id="PRO_5040189710" description="MHC class I-like antigen recognition-like domain-containing protein" evidence="7">
    <location>
        <begin position="27"/>
        <end position="244"/>
    </location>
</feature>
<dbReference type="GO" id="GO:0006955">
    <property type="term" value="P:immune response"/>
    <property type="evidence" value="ECO:0007669"/>
    <property type="project" value="TreeGrafter"/>
</dbReference>
<dbReference type="GeneTree" id="ENSGT01120000271825"/>
<keyword evidence="5" id="KW-0325">Glycoprotein</keyword>
<dbReference type="Ensembl" id="ENSEAST00005013825.2">
    <property type="protein sequence ID" value="ENSEASP00005012719.2"/>
    <property type="gene ID" value="ENSEASG00005008877.2"/>
</dbReference>
<protein>
    <recommendedName>
        <fullName evidence="8">MHC class I-like antigen recognition-like domain-containing protein</fullName>
    </recommendedName>
</protein>
<dbReference type="OrthoDB" id="9836934at2759"/>
<dbReference type="GO" id="GO:0002486">
    <property type="term" value="P:antigen processing and presentation of endogenous peptide antigen via MHC class I via ER pathway, TAP-independent"/>
    <property type="evidence" value="ECO:0007669"/>
    <property type="project" value="TreeGrafter"/>
</dbReference>
<dbReference type="InterPro" id="IPR037055">
    <property type="entry name" value="MHC_I-like_Ag-recog_sf"/>
</dbReference>
<dbReference type="RefSeq" id="XP_014706110.1">
    <property type="nucleotide sequence ID" value="XM_014850624.3"/>
</dbReference>
<dbReference type="GO" id="GO:0001916">
    <property type="term" value="P:positive regulation of T cell mediated cytotoxicity"/>
    <property type="evidence" value="ECO:0007669"/>
    <property type="project" value="TreeGrafter"/>
</dbReference>
<gene>
    <name evidence="9" type="primary">LOC106837209</name>
</gene>
<name>A0A8C4LTI3_EQUAS</name>
<dbReference type="GO" id="GO:0005615">
    <property type="term" value="C:extracellular space"/>
    <property type="evidence" value="ECO:0007669"/>
    <property type="project" value="TreeGrafter"/>
</dbReference>
<reference evidence="9" key="3">
    <citation type="submission" date="2025-09" db="UniProtKB">
        <authorList>
            <consortium name="Ensembl"/>
        </authorList>
    </citation>
    <scope>IDENTIFICATION</scope>
</reference>
<dbReference type="GO" id="GO:0009897">
    <property type="term" value="C:external side of plasma membrane"/>
    <property type="evidence" value="ECO:0007669"/>
    <property type="project" value="TreeGrafter"/>
</dbReference>
<evidence type="ECO:0000256" key="2">
    <source>
        <dbReference type="ARBA" id="ARBA00022729"/>
    </source>
</evidence>
<evidence type="ECO:0000256" key="7">
    <source>
        <dbReference type="SAM" id="SignalP"/>
    </source>
</evidence>
<evidence type="ECO:0000256" key="4">
    <source>
        <dbReference type="ARBA" id="ARBA00023157"/>
    </source>
</evidence>
<feature type="transmembrane region" description="Helical" evidence="6">
    <location>
        <begin position="222"/>
        <end position="243"/>
    </location>
</feature>
<dbReference type="Pfam" id="PF00129">
    <property type="entry name" value="MHC_I"/>
    <property type="match status" value="1"/>
</dbReference>
<dbReference type="KEGG" id="eai:106837209"/>
<evidence type="ECO:0000313" key="9">
    <source>
        <dbReference type="Ensembl" id="ENSEASP00005012719.2"/>
    </source>
</evidence>
<comment type="subcellular location">
    <subcellularLocation>
        <location evidence="1">Membrane</location>
    </subcellularLocation>
</comment>
<feature type="signal peptide" evidence="7">
    <location>
        <begin position="1"/>
        <end position="26"/>
    </location>
</feature>
<evidence type="ECO:0000256" key="5">
    <source>
        <dbReference type="ARBA" id="ARBA00023180"/>
    </source>
</evidence>